<proteinExistence type="predicted"/>
<evidence type="ECO:0000313" key="2">
    <source>
        <dbReference type="Proteomes" id="UP001519295"/>
    </source>
</evidence>
<keyword evidence="2" id="KW-1185">Reference proteome</keyword>
<name>A0ABS4W252_9PSEU</name>
<reference evidence="1 2" key="1">
    <citation type="submission" date="2021-03" db="EMBL/GenBank/DDBJ databases">
        <title>Sequencing the genomes of 1000 actinobacteria strains.</title>
        <authorList>
            <person name="Klenk H.-P."/>
        </authorList>
    </citation>
    <scope>NUCLEOTIDE SEQUENCE [LARGE SCALE GENOMIC DNA]</scope>
    <source>
        <strain evidence="1 2">DSM 45256</strain>
    </source>
</reference>
<dbReference type="Proteomes" id="UP001519295">
    <property type="component" value="Unassembled WGS sequence"/>
</dbReference>
<sequence>MSDDERQPIGGALDALGVRASLEPDERITEALVIAKIVDLETGRTMLGMYHSEGTDWISHLGLLSAARQAMDGDAIVVTDDEDDG</sequence>
<gene>
    <name evidence="1" type="ORF">JOF36_005936</name>
</gene>
<protein>
    <submittedName>
        <fullName evidence="1">Uncharacterized protein</fullName>
    </submittedName>
</protein>
<comment type="caution">
    <text evidence="1">The sequence shown here is derived from an EMBL/GenBank/DDBJ whole genome shotgun (WGS) entry which is preliminary data.</text>
</comment>
<organism evidence="1 2">
    <name type="scientific">Pseudonocardia parietis</name>
    <dbReference type="NCBI Taxonomy" id="570936"/>
    <lineage>
        <taxon>Bacteria</taxon>
        <taxon>Bacillati</taxon>
        <taxon>Actinomycetota</taxon>
        <taxon>Actinomycetes</taxon>
        <taxon>Pseudonocardiales</taxon>
        <taxon>Pseudonocardiaceae</taxon>
        <taxon>Pseudonocardia</taxon>
    </lineage>
</organism>
<dbReference type="RefSeq" id="WP_210033331.1">
    <property type="nucleotide sequence ID" value="NZ_JAGINU010000001.1"/>
</dbReference>
<dbReference type="EMBL" id="JAGINU010000001">
    <property type="protein sequence ID" value="MBP2370240.1"/>
    <property type="molecule type" value="Genomic_DNA"/>
</dbReference>
<accession>A0ABS4W252</accession>
<evidence type="ECO:0000313" key="1">
    <source>
        <dbReference type="EMBL" id="MBP2370240.1"/>
    </source>
</evidence>